<name>A0A521C2J6_9EURY</name>
<dbReference type="PANTHER" id="PTHR43279:SF1">
    <property type="entry name" value="CATECHOL-2,3-DIOXYGENASE"/>
    <property type="match status" value="1"/>
</dbReference>
<dbReference type="OrthoDB" id="37941at2157"/>
<organism evidence="2 3">
    <name type="scientific">Halorubrum cibi</name>
    <dbReference type="NCBI Taxonomy" id="413815"/>
    <lineage>
        <taxon>Archaea</taxon>
        <taxon>Methanobacteriati</taxon>
        <taxon>Methanobacteriota</taxon>
        <taxon>Stenosarchaea group</taxon>
        <taxon>Halobacteria</taxon>
        <taxon>Halobacteriales</taxon>
        <taxon>Haloferacaceae</taxon>
        <taxon>Halorubrum</taxon>
    </lineage>
</organism>
<dbReference type="Proteomes" id="UP000319712">
    <property type="component" value="Unassembled WGS sequence"/>
</dbReference>
<dbReference type="PROSITE" id="PS51819">
    <property type="entry name" value="VOC"/>
    <property type="match status" value="1"/>
</dbReference>
<proteinExistence type="predicted"/>
<dbReference type="SUPFAM" id="SSF54593">
    <property type="entry name" value="Glyoxalase/Bleomycin resistance protein/Dihydroxybiphenyl dioxygenase"/>
    <property type="match status" value="2"/>
</dbReference>
<keyword evidence="2" id="KW-0560">Oxidoreductase</keyword>
<dbReference type="Pfam" id="PF00903">
    <property type="entry name" value="Glyoxalase"/>
    <property type="match status" value="1"/>
</dbReference>
<evidence type="ECO:0000313" key="2">
    <source>
        <dbReference type="EMBL" id="SMO53624.1"/>
    </source>
</evidence>
<dbReference type="GO" id="GO:0051213">
    <property type="term" value="F:dioxygenase activity"/>
    <property type="evidence" value="ECO:0007669"/>
    <property type="project" value="UniProtKB-KW"/>
</dbReference>
<dbReference type="InterPro" id="IPR029068">
    <property type="entry name" value="Glyas_Bleomycin-R_OHBP_Dase"/>
</dbReference>
<dbReference type="InterPro" id="IPR037523">
    <property type="entry name" value="VOC_core"/>
</dbReference>
<keyword evidence="3" id="KW-1185">Reference proteome</keyword>
<protein>
    <submittedName>
        <fullName evidence="2">Catechol 2,3-dioxygenase</fullName>
    </submittedName>
</protein>
<dbReference type="EMBL" id="FXTD01000003">
    <property type="protein sequence ID" value="SMO53624.1"/>
    <property type="molecule type" value="Genomic_DNA"/>
</dbReference>
<dbReference type="AlphaFoldDB" id="A0A521C2J6"/>
<accession>A0A521C2J6</accession>
<sequence>MDTSPGGDDRTLPADTRIGRVALRVGDLDATTAFYQDVIELAVLDRNGTTATLGAGGTPLLELIADPDAPDRGRANAGLFHTAFRVPSRAALGDVLTRIRERWELDGASDHDVSEALYLADPEGNGVEVYRDRPRESWSAVGEDRVHMTTEPLDVESVAAAAAGEDRVPADTHVGHVHLEVTSLEAFERFYIAEFGFDLRATYPDARFVAAGGYHHHVGANTWNGRTDPAAARGLDRFEVVVPGDEARRELRERLEEDVTEPTPGDGFAVTDPDGMEIRVVDGR</sequence>
<evidence type="ECO:0000259" key="1">
    <source>
        <dbReference type="PROSITE" id="PS51819"/>
    </source>
</evidence>
<dbReference type="Gene3D" id="3.10.180.10">
    <property type="entry name" value="2,3-Dihydroxybiphenyl 1,2-Dioxygenase, domain 1"/>
    <property type="match status" value="2"/>
</dbReference>
<feature type="domain" description="VOC" evidence="1">
    <location>
        <begin position="17"/>
        <end position="132"/>
    </location>
</feature>
<reference evidence="2 3" key="1">
    <citation type="submission" date="2017-05" db="EMBL/GenBank/DDBJ databases">
        <authorList>
            <person name="Varghese N."/>
            <person name="Submissions S."/>
        </authorList>
    </citation>
    <scope>NUCLEOTIDE SEQUENCE [LARGE SCALE GENOMIC DNA]</scope>
    <source>
        <strain evidence="2 3">DSM 19504</strain>
    </source>
</reference>
<dbReference type="InterPro" id="IPR004360">
    <property type="entry name" value="Glyas_Fos-R_dOase_dom"/>
</dbReference>
<dbReference type="RefSeq" id="WP_142986010.1">
    <property type="nucleotide sequence ID" value="NZ_FXTD01000003.1"/>
</dbReference>
<dbReference type="PANTHER" id="PTHR43279">
    <property type="entry name" value="CATECHOL-2,3-DIOXYGENASE"/>
    <property type="match status" value="1"/>
</dbReference>
<gene>
    <name evidence="2" type="ORF">SAMN06264867_103251</name>
</gene>
<evidence type="ECO:0000313" key="3">
    <source>
        <dbReference type="Proteomes" id="UP000319712"/>
    </source>
</evidence>
<keyword evidence="2" id="KW-0223">Dioxygenase</keyword>